<dbReference type="eggNOG" id="COG2846">
    <property type="taxonomic scope" value="Bacteria"/>
</dbReference>
<evidence type="ECO:0000313" key="6">
    <source>
        <dbReference type="EMBL" id="EEK17660.1"/>
    </source>
</evidence>
<evidence type="ECO:0000256" key="4">
    <source>
        <dbReference type="ARBA" id="ARBA00023004"/>
    </source>
</evidence>
<dbReference type="OrthoDB" id="937463at2"/>
<dbReference type="GO" id="GO:0046872">
    <property type="term" value="F:metal ion binding"/>
    <property type="evidence" value="ECO:0007669"/>
    <property type="project" value="UniProtKB-KW"/>
</dbReference>
<dbReference type="Proteomes" id="UP000003303">
    <property type="component" value="Unassembled WGS sequence"/>
</dbReference>
<dbReference type="Pfam" id="PF01814">
    <property type="entry name" value="Hemerythrin"/>
    <property type="match status" value="1"/>
</dbReference>
<dbReference type="Gene3D" id="1.20.120.520">
    <property type="entry name" value="nmb1532 protein domain like"/>
    <property type="match status" value="1"/>
</dbReference>
<name>C2M9D4_9PORP</name>
<protein>
    <recommendedName>
        <fullName evidence="5">Hemerythrin-like domain-containing protein</fullName>
    </recommendedName>
</protein>
<keyword evidence="7" id="KW-1185">Reference proteome</keyword>
<accession>C2M9D4</accession>
<keyword evidence="3" id="KW-0479">Metal-binding</keyword>
<evidence type="ECO:0000256" key="1">
    <source>
        <dbReference type="ARBA" id="ARBA00004496"/>
    </source>
</evidence>
<comment type="caution">
    <text evidence="6">The sequence shown here is derived from an EMBL/GenBank/DDBJ whole genome shotgun (WGS) entry which is preliminary data.</text>
</comment>
<dbReference type="InterPro" id="IPR012312">
    <property type="entry name" value="Hemerythrin-like"/>
</dbReference>
<evidence type="ECO:0000313" key="7">
    <source>
        <dbReference type="Proteomes" id="UP000003303"/>
    </source>
</evidence>
<dbReference type="EMBL" id="ACLR01000019">
    <property type="protein sequence ID" value="EEK17660.1"/>
    <property type="molecule type" value="Genomic_DNA"/>
</dbReference>
<reference evidence="6 7" key="1">
    <citation type="submission" date="2009-04" db="EMBL/GenBank/DDBJ databases">
        <authorList>
            <person name="Sebastian Y."/>
            <person name="Madupu R."/>
            <person name="Durkin A.S."/>
            <person name="Torralba M."/>
            <person name="Methe B."/>
            <person name="Sutton G.G."/>
            <person name="Strausberg R.L."/>
            <person name="Nelson K.E."/>
        </authorList>
    </citation>
    <scope>NUCLEOTIDE SEQUENCE [LARGE SCALE GENOMIC DNA]</scope>
    <source>
        <strain evidence="6 7">60-3</strain>
    </source>
</reference>
<proteinExistence type="predicted"/>
<dbReference type="RefSeq" id="WP_007364517.1">
    <property type="nucleotide sequence ID" value="NZ_ACLR01000019.1"/>
</dbReference>
<dbReference type="STRING" id="596327.PORUE0001_1529"/>
<evidence type="ECO:0000259" key="5">
    <source>
        <dbReference type="Pfam" id="PF01814"/>
    </source>
</evidence>
<evidence type="ECO:0000256" key="3">
    <source>
        <dbReference type="ARBA" id="ARBA00022723"/>
    </source>
</evidence>
<keyword evidence="2" id="KW-0963">Cytoplasm</keyword>
<sequence>MNPPTLLNHPFDAQTSLSKLILTHYDLLMVITRFGIPLGFGDKSVDEVCQANGVDTNTLLAVVNILTTQSDTVPEELLQEISAESLITYLQRSHHYFLDYKLPDLRGDLFTAVEEGSPEVAALIHRFYDAYVEEVHKHMGYEDEVLFPYVHRLLKGERDKGYSIDEFESRHDHIEMKITDLKNILIKYYQSMGDYALTNVLHELFTTESDLMWHNHIEDCLFVPLIKQKEEALQASNRHA</sequence>
<organism evidence="6 7">
    <name type="scientific">Porphyromonas uenonis 60-3</name>
    <dbReference type="NCBI Taxonomy" id="596327"/>
    <lineage>
        <taxon>Bacteria</taxon>
        <taxon>Pseudomonadati</taxon>
        <taxon>Bacteroidota</taxon>
        <taxon>Bacteroidia</taxon>
        <taxon>Bacteroidales</taxon>
        <taxon>Porphyromonadaceae</taxon>
        <taxon>Porphyromonas</taxon>
    </lineage>
</organism>
<feature type="domain" description="Hemerythrin-like" evidence="5">
    <location>
        <begin position="90"/>
        <end position="226"/>
    </location>
</feature>
<dbReference type="GO" id="GO:0005737">
    <property type="term" value="C:cytoplasm"/>
    <property type="evidence" value="ECO:0007669"/>
    <property type="project" value="UniProtKB-SubCell"/>
</dbReference>
<dbReference type="InterPro" id="IPR019903">
    <property type="entry name" value="RIC_family"/>
</dbReference>
<dbReference type="AlphaFoldDB" id="C2M9D4"/>
<evidence type="ECO:0000256" key="2">
    <source>
        <dbReference type="ARBA" id="ARBA00022490"/>
    </source>
</evidence>
<comment type="subcellular location">
    <subcellularLocation>
        <location evidence="1">Cytoplasm</location>
    </subcellularLocation>
</comment>
<gene>
    <name evidence="6" type="ORF">PORUE0001_1529</name>
</gene>
<dbReference type="PANTHER" id="PTHR36438:SF1">
    <property type="entry name" value="IRON-SULFUR CLUSTER REPAIR PROTEIN YTFE"/>
    <property type="match status" value="1"/>
</dbReference>
<keyword evidence="4" id="KW-0408">Iron</keyword>
<dbReference type="PANTHER" id="PTHR36438">
    <property type="entry name" value="IRON-SULFUR CLUSTER REPAIR PROTEIN YTFE"/>
    <property type="match status" value="1"/>
</dbReference>